<dbReference type="Gene3D" id="3.50.50.60">
    <property type="entry name" value="FAD/NAD(P)-binding domain"/>
    <property type="match status" value="1"/>
</dbReference>
<dbReference type="PANTHER" id="PTHR11787">
    <property type="entry name" value="RAB GDP-DISSOCIATION INHIBITOR"/>
    <property type="match status" value="1"/>
</dbReference>
<dbReference type="SMR" id="A0A8T3BC30"/>
<dbReference type="Pfam" id="PF00996">
    <property type="entry name" value="GDI"/>
    <property type="match status" value="1"/>
</dbReference>
<dbReference type="EMBL" id="JAGYWB010000011">
    <property type="protein sequence ID" value="KAI0505056.1"/>
    <property type="molecule type" value="Genomic_DNA"/>
</dbReference>
<dbReference type="PRINTS" id="PR00891">
    <property type="entry name" value="RABGDIREP"/>
</dbReference>
<evidence type="ECO:0000313" key="3">
    <source>
        <dbReference type="Proteomes" id="UP000829196"/>
    </source>
</evidence>
<keyword evidence="3" id="KW-1185">Reference proteome</keyword>
<proteinExistence type="inferred from homology"/>
<evidence type="ECO:0000256" key="1">
    <source>
        <dbReference type="ARBA" id="ARBA00005593"/>
    </source>
</evidence>
<dbReference type="InterPro" id="IPR018203">
    <property type="entry name" value="GDP_dissociation_inhibitor"/>
</dbReference>
<dbReference type="GO" id="GO:0007264">
    <property type="term" value="P:small GTPase-mediated signal transduction"/>
    <property type="evidence" value="ECO:0007669"/>
    <property type="project" value="InterPro"/>
</dbReference>
<reference evidence="2" key="1">
    <citation type="journal article" date="2022" name="Front. Genet.">
        <title>Chromosome-Scale Assembly of the Dendrobium nobile Genome Provides Insights Into the Molecular Mechanism of the Biosynthesis of the Medicinal Active Ingredient of Dendrobium.</title>
        <authorList>
            <person name="Xu Q."/>
            <person name="Niu S.-C."/>
            <person name="Li K.-L."/>
            <person name="Zheng P.-J."/>
            <person name="Zhang X.-J."/>
            <person name="Jia Y."/>
            <person name="Liu Y."/>
            <person name="Niu Y.-X."/>
            <person name="Yu L.-H."/>
            <person name="Chen D.-F."/>
            <person name="Zhang G.-Q."/>
        </authorList>
    </citation>
    <scope>NUCLEOTIDE SEQUENCE</scope>
    <source>
        <tissue evidence="2">Leaf</tissue>
    </source>
</reference>
<dbReference type="PANTHER" id="PTHR11787:SF8">
    <property type="entry name" value="RAB GDP DISSOCIATION INHIBITOR"/>
    <property type="match status" value="1"/>
</dbReference>
<dbReference type="Proteomes" id="UP000829196">
    <property type="component" value="Unassembled WGS sequence"/>
</dbReference>
<name>A0A8T3BC30_DENNO</name>
<dbReference type="GO" id="GO:0016192">
    <property type="term" value="P:vesicle-mediated transport"/>
    <property type="evidence" value="ECO:0007669"/>
    <property type="project" value="TreeGrafter"/>
</dbReference>
<protein>
    <submittedName>
        <fullName evidence="2">Uncharacterized protein</fullName>
    </submittedName>
</protein>
<dbReference type="AlphaFoldDB" id="A0A8T3BC30"/>
<gene>
    <name evidence="2" type="ORF">KFK09_016013</name>
</gene>
<evidence type="ECO:0000313" key="2">
    <source>
        <dbReference type="EMBL" id="KAI0505056.1"/>
    </source>
</evidence>
<dbReference type="OrthoDB" id="9446342at2759"/>
<dbReference type="GO" id="GO:0005737">
    <property type="term" value="C:cytoplasm"/>
    <property type="evidence" value="ECO:0007669"/>
    <property type="project" value="TreeGrafter"/>
</dbReference>
<organism evidence="2 3">
    <name type="scientific">Dendrobium nobile</name>
    <name type="common">Orchid</name>
    <dbReference type="NCBI Taxonomy" id="94219"/>
    <lineage>
        <taxon>Eukaryota</taxon>
        <taxon>Viridiplantae</taxon>
        <taxon>Streptophyta</taxon>
        <taxon>Embryophyta</taxon>
        <taxon>Tracheophyta</taxon>
        <taxon>Spermatophyta</taxon>
        <taxon>Magnoliopsida</taxon>
        <taxon>Liliopsida</taxon>
        <taxon>Asparagales</taxon>
        <taxon>Orchidaceae</taxon>
        <taxon>Epidendroideae</taxon>
        <taxon>Malaxideae</taxon>
        <taxon>Dendrobiinae</taxon>
        <taxon>Dendrobium</taxon>
    </lineage>
</organism>
<comment type="similarity">
    <text evidence="1">Belongs to the Rab GDI family.</text>
</comment>
<sequence>MIRGVGPKNLRMLMDNEFCVISQIKQLYLDKPAIDTVKRMKLYADSLTRFQDGSPYIYPLYGLGELPRDFSWLSDVYGGTYMLNKPECKVESDQNRNASEHN</sequence>
<dbReference type="GO" id="GO:0005093">
    <property type="term" value="F:Rab GDP-dissociation inhibitor activity"/>
    <property type="evidence" value="ECO:0007669"/>
    <property type="project" value="TreeGrafter"/>
</dbReference>
<dbReference type="InterPro" id="IPR036188">
    <property type="entry name" value="FAD/NAD-bd_sf"/>
</dbReference>
<accession>A0A8T3BC30</accession>
<comment type="caution">
    <text evidence="2">The sequence shown here is derived from an EMBL/GenBank/DDBJ whole genome shotgun (WGS) entry which is preliminary data.</text>
</comment>